<keyword evidence="2" id="KW-1133">Transmembrane helix</keyword>
<gene>
    <name evidence="3" type="ORF">I8D64_14245</name>
</gene>
<keyword evidence="2" id="KW-0472">Membrane</keyword>
<feature type="region of interest" description="Disordered" evidence="1">
    <location>
        <begin position="1"/>
        <end position="96"/>
    </location>
</feature>
<evidence type="ECO:0000256" key="1">
    <source>
        <dbReference type="SAM" id="MobiDB-lite"/>
    </source>
</evidence>
<keyword evidence="2" id="KW-0812">Transmembrane</keyword>
<dbReference type="RefSeq" id="WP_200503459.1">
    <property type="nucleotide sequence ID" value="NZ_JAEDAJ010000010.1"/>
</dbReference>
<evidence type="ECO:0000256" key="2">
    <source>
        <dbReference type="SAM" id="Phobius"/>
    </source>
</evidence>
<name>A0ABS1BD31_9MICO</name>
<sequence length="321" mass="33013">MSSIPPYPGSDSAGRPEDGSSANPSAWSAPQQAQGSPAQYGQASPYGQPGQQDPQGQQGQPGQPGTQDQPGQQFPAGPQTQPAAASGPAPGTDLGSDLGSSVSWMWSAFARNVAAFLVPAIIWSVAVFVIVGVAVTIAIIVMFGMMQDAPTSSDEVPVGAMVALYGITLASVPFAWIIALLWQSGAVRAAETVRTGGRPVLGRSFVGPGRVILTALLVGIMVGIGTLILVIPGLVLGVFSFYALPAAARGASPVQAIKESFSLVKNNFGLTVLAYVITMAASSIAGSIVIGSILLLPLLVLFQFGLYERVNGRRLTEPVRA</sequence>
<proteinExistence type="predicted"/>
<feature type="transmembrane region" description="Helical" evidence="2">
    <location>
        <begin position="272"/>
        <end position="304"/>
    </location>
</feature>
<feature type="transmembrane region" description="Helical" evidence="2">
    <location>
        <begin position="113"/>
        <end position="146"/>
    </location>
</feature>
<evidence type="ECO:0000313" key="3">
    <source>
        <dbReference type="EMBL" id="MBK0332558.1"/>
    </source>
</evidence>
<dbReference type="Proteomes" id="UP000612352">
    <property type="component" value="Unassembled WGS sequence"/>
</dbReference>
<comment type="caution">
    <text evidence="3">The sequence shown here is derived from an EMBL/GenBank/DDBJ whole genome shotgun (WGS) entry which is preliminary data.</text>
</comment>
<protein>
    <recommendedName>
        <fullName evidence="5">Glycerophosphoryl diester phosphodiesterase membrane domain-containing protein</fullName>
    </recommendedName>
</protein>
<dbReference type="EMBL" id="JAEDAJ010000010">
    <property type="protein sequence ID" value="MBK0332558.1"/>
    <property type="molecule type" value="Genomic_DNA"/>
</dbReference>
<evidence type="ECO:0008006" key="5">
    <source>
        <dbReference type="Google" id="ProtNLM"/>
    </source>
</evidence>
<organism evidence="3 4">
    <name type="scientific">Brachybacterium halotolerans</name>
    <dbReference type="NCBI Taxonomy" id="2795215"/>
    <lineage>
        <taxon>Bacteria</taxon>
        <taxon>Bacillati</taxon>
        <taxon>Actinomycetota</taxon>
        <taxon>Actinomycetes</taxon>
        <taxon>Micrococcales</taxon>
        <taxon>Dermabacteraceae</taxon>
        <taxon>Brachybacterium</taxon>
    </lineage>
</organism>
<accession>A0ABS1BD31</accession>
<feature type="transmembrane region" description="Helical" evidence="2">
    <location>
        <begin position="211"/>
        <end position="244"/>
    </location>
</feature>
<reference evidence="3 4" key="1">
    <citation type="submission" date="2020-12" db="EMBL/GenBank/DDBJ databases">
        <title>Brachybacterium sp. MASK1Z-5, whole genome shotgun sequence.</title>
        <authorList>
            <person name="Tuo L."/>
        </authorList>
    </citation>
    <scope>NUCLEOTIDE SEQUENCE [LARGE SCALE GENOMIC DNA]</scope>
    <source>
        <strain evidence="3 4">MASK1Z-5</strain>
    </source>
</reference>
<evidence type="ECO:0000313" key="4">
    <source>
        <dbReference type="Proteomes" id="UP000612352"/>
    </source>
</evidence>
<feature type="transmembrane region" description="Helical" evidence="2">
    <location>
        <begin position="158"/>
        <end position="182"/>
    </location>
</feature>
<feature type="compositionally biased region" description="Low complexity" evidence="1">
    <location>
        <begin position="19"/>
        <end position="73"/>
    </location>
</feature>
<keyword evidence="4" id="KW-1185">Reference proteome</keyword>